<feature type="region of interest" description="Disordered" evidence="3">
    <location>
        <begin position="681"/>
        <end position="792"/>
    </location>
</feature>
<keyword evidence="4" id="KW-0472">Membrane</keyword>
<dbReference type="Pfam" id="PF01391">
    <property type="entry name" value="Collagen"/>
    <property type="match status" value="2"/>
</dbReference>
<comment type="caution">
    <text evidence="6">The sequence shown here is derived from an EMBL/GenBank/DDBJ whole genome shotgun (WGS) entry which is preliminary data.</text>
</comment>
<evidence type="ECO:0000256" key="3">
    <source>
        <dbReference type="SAM" id="MobiDB-lite"/>
    </source>
</evidence>
<dbReference type="EMBL" id="RCHS01003097">
    <property type="protein sequence ID" value="RMX43888.1"/>
    <property type="molecule type" value="Genomic_DNA"/>
</dbReference>
<dbReference type="InterPro" id="IPR038648">
    <property type="entry name" value="PHR_sf"/>
</dbReference>
<dbReference type="GO" id="GO:0043025">
    <property type="term" value="C:neuronal cell body"/>
    <property type="evidence" value="ECO:0007669"/>
    <property type="project" value="TreeGrafter"/>
</dbReference>
<gene>
    <name evidence="6" type="ORF">pdam_00011305</name>
</gene>
<dbReference type="GO" id="GO:0050808">
    <property type="term" value="P:synapse organization"/>
    <property type="evidence" value="ECO:0007669"/>
    <property type="project" value="TreeGrafter"/>
</dbReference>
<dbReference type="InterPro" id="IPR036179">
    <property type="entry name" value="Ig-like_dom_sf"/>
</dbReference>
<dbReference type="CDD" id="cd00096">
    <property type="entry name" value="Ig"/>
    <property type="match status" value="1"/>
</dbReference>
<dbReference type="Gene3D" id="2.60.120.820">
    <property type="entry name" value="PHR domain"/>
    <property type="match status" value="2"/>
</dbReference>
<keyword evidence="4" id="KW-1133">Transmembrane helix</keyword>
<dbReference type="Pfam" id="PF08005">
    <property type="entry name" value="PHR"/>
    <property type="match status" value="2"/>
</dbReference>
<evidence type="ECO:0000256" key="1">
    <source>
        <dbReference type="ARBA" id="ARBA00022729"/>
    </source>
</evidence>
<dbReference type="GO" id="GO:0007156">
    <property type="term" value="P:homophilic cell adhesion via plasma membrane adhesion molecules"/>
    <property type="evidence" value="ECO:0007669"/>
    <property type="project" value="TreeGrafter"/>
</dbReference>
<dbReference type="SMART" id="SM00408">
    <property type="entry name" value="IGc2"/>
    <property type="match status" value="3"/>
</dbReference>
<dbReference type="GO" id="GO:0008046">
    <property type="term" value="F:axon guidance receptor activity"/>
    <property type="evidence" value="ECO:0007669"/>
    <property type="project" value="TreeGrafter"/>
</dbReference>
<dbReference type="InterPro" id="IPR008160">
    <property type="entry name" value="Collagen"/>
</dbReference>
<dbReference type="PANTHER" id="PTHR45080">
    <property type="entry name" value="CONTACTIN 5"/>
    <property type="match status" value="1"/>
</dbReference>
<accession>A0A3M6TRJ2</accession>
<feature type="domain" description="Ig-like" evidence="5">
    <location>
        <begin position="251"/>
        <end position="398"/>
    </location>
</feature>
<protein>
    <recommendedName>
        <fullName evidence="5">Ig-like domain-containing protein</fullName>
    </recommendedName>
</protein>
<dbReference type="Pfam" id="PF07679">
    <property type="entry name" value="I-set"/>
    <property type="match status" value="1"/>
</dbReference>
<dbReference type="InterPro" id="IPR007110">
    <property type="entry name" value="Ig-like_dom"/>
</dbReference>
<feature type="compositionally biased region" description="Low complexity" evidence="3">
    <location>
        <begin position="623"/>
        <end position="638"/>
    </location>
</feature>
<evidence type="ECO:0000256" key="2">
    <source>
        <dbReference type="ARBA" id="ARBA00023157"/>
    </source>
</evidence>
<dbReference type="SMART" id="SM00409">
    <property type="entry name" value="IG"/>
    <property type="match status" value="3"/>
</dbReference>
<proteinExistence type="predicted"/>
<organism evidence="6 7">
    <name type="scientific">Pocillopora damicornis</name>
    <name type="common">Cauliflower coral</name>
    <name type="synonym">Millepora damicornis</name>
    <dbReference type="NCBI Taxonomy" id="46731"/>
    <lineage>
        <taxon>Eukaryota</taxon>
        <taxon>Metazoa</taxon>
        <taxon>Cnidaria</taxon>
        <taxon>Anthozoa</taxon>
        <taxon>Hexacorallia</taxon>
        <taxon>Scleractinia</taxon>
        <taxon>Astrocoeniina</taxon>
        <taxon>Pocilloporidae</taxon>
        <taxon>Pocillopora</taxon>
    </lineage>
</organism>
<feature type="region of interest" description="Disordered" evidence="3">
    <location>
        <begin position="170"/>
        <end position="251"/>
    </location>
</feature>
<keyword evidence="2" id="KW-1015">Disulfide bond</keyword>
<feature type="transmembrane region" description="Helical" evidence="4">
    <location>
        <begin position="20"/>
        <end position="38"/>
    </location>
</feature>
<dbReference type="GO" id="GO:0005886">
    <property type="term" value="C:plasma membrane"/>
    <property type="evidence" value="ECO:0007669"/>
    <property type="project" value="TreeGrafter"/>
</dbReference>
<feature type="compositionally biased region" description="Basic residues" evidence="3">
    <location>
        <begin position="694"/>
        <end position="712"/>
    </location>
</feature>
<evidence type="ECO:0000313" key="7">
    <source>
        <dbReference type="Proteomes" id="UP000275408"/>
    </source>
</evidence>
<dbReference type="InterPro" id="IPR013098">
    <property type="entry name" value="Ig_I-set"/>
</dbReference>
<name>A0A3M6TRJ2_POCDA</name>
<evidence type="ECO:0000259" key="5">
    <source>
        <dbReference type="PROSITE" id="PS50835"/>
    </source>
</evidence>
<dbReference type="PANTHER" id="PTHR45080:SF8">
    <property type="entry name" value="IG-LIKE DOMAIN-CONTAINING PROTEIN"/>
    <property type="match status" value="1"/>
</dbReference>
<feature type="region of interest" description="Disordered" evidence="3">
    <location>
        <begin position="609"/>
        <end position="647"/>
    </location>
</feature>
<dbReference type="SUPFAM" id="SSF48726">
    <property type="entry name" value="Immunoglobulin"/>
    <property type="match status" value="3"/>
</dbReference>
<dbReference type="AlphaFoldDB" id="A0A3M6TRJ2"/>
<reference evidence="6 7" key="1">
    <citation type="journal article" date="2018" name="Sci. Rep.">
        <title>Comparative analysis of the Pocillopora damicornis genome highlights role of immune system in coral evolution.</title>
        <authorList>
            <person name="Cunning R."/>
            <person name="Bay R.A."/>
            <person name="Gillette P."/>
            <person name="Baker A.C."/>
            <person name="Traylor-Knowles N."/>
        </authorList>
    </citation>
    <scope>NUCLEOTIDE SEQUENCE [LARGE SCALE GENOMIC DNA]</scope>
    <source>
        <strain evidence="6">RSMAS</strain>
        <tissue evidence="6">Whole animal</tissue>
    </source>
</reference>
<dbReference type="Proteomes" id="UP000275408">
    <property type="component" value="Unassembled WGS sequence"/>
</dbReference>
<keyword evidence="1" id="KW-0732">Signal</keyword>
<dbReference type="STRING" id="46731.A0A3M6TRJ2"/>
<dbReference type="Pfam" id="PF13927">
    <property type="entry name" value="Ig_3"/>
    <property type="match status" value="3"/>
</dbReference>
<feature type="domain" description="Ig-like" evidence="5">
    <location>
        <begin position="797"/>
        <end position="881"/>
    </location>
</feature>
<evidence type="ECO:0000313" key="6">
    <source>
        <dbReference type="EMBL" id="RMX43888.1"/>
    </source>
</evidence>
<dbReference type="OrthoDB" id="5971100at2759"/>
<evidence type="ECO:0000256" key="4">
    <source>
        <dbReference type="SAM" id="Phobius"/>
    </source>
</evidence>
<dbReference type="InterPro" id="IPR013783">
    <property type="entry name" value="Ig-like_fold"/>
</dbReference>
<keyword evidence="7" id="KW-1185">Reference proteome</keyword>
<feature type="domain" description="Ig-like" evidence="5">
    <location>
        <begin position="886"/>
        <end position="970"/>
    </location>
</feature>
<sequence length="1106" mass="120464">MESNSKSSKAYRTRDLFPSVKPSYLSLNLVFVCIILLLRNESTNHRLLALEKQIKVLSTKQSCAESGSYANRNEMSVKPQLDPDQIFARRIKTPVAKKLDYPSGREICKTFGITFILMISRRSESGRDKITKATRTRRHVSNVITIDDVRNEIAKHLEQLIPTKYCKSTEKVCPAGPPGSPGVQGAKGKRGRRGTQGKRGLQGNMGPPGRHGKPGMAGPIGPRGEKGDQGEPGSRGMPGPPGSPGESISAPQVTISPAEQTQDEGKDVKFYCSISGNPPPRSEWKFRGRKLISGSKYVVNDGALTIKRLNYSLPILISPPPSVITPKEYSTLNETCQAKGFPRPSINWTRLGMPFPAGKTTISGSSLTINNLSPADSGVYECRATNSMGTTKTKMNVAVQRQLLLKDCDCWRTRRPQSSSRDWSYSSIGSSTSPGRVDAIDFQTSGDVLLKGYRLWGVYSGSTTFQVTIRLYQEGTLIGERTGSYSTRASDRTFKVYFLQGISIRAEAAGILRTAFRPVSSLTICPQRSQIERGMETSKDHRIRDFFPHLRPSYLSIFLLFISGILFLRNDATNDRLFALEQKIISLTKECIAPEMKAARSGQMVVTLGVKKNKRRGMTPPQSRLSSSESYGESSKGSAQRFRRSATGNNTASLAIEDLRREIAFQLGIFLPSEYCRSNEKVCPAGPPGSPGRKGPKGPRGRRGPKGTKGKKGIQGNIGLPGIHGKRGMMGPLGPRGIKGDRGEPGPKGDVGIPGNRGIRGTMGGPGPRGEKGKKGDSGVTGIPGPPGIPGRTVSAPEAILLPVTAVIDEGGSMAFNCTVGGNPAPKVTWKFEGNILWTGSKYAIDKGLLIINELKFNDTGFYSCVAASALGSDEAFANLTVRAAPIFTKKPPAVSMPLESTDFFETCQAEGFPPPVSNWTRLLQPLPPARTEAWEGNLTIKNLSTTDSGLYECTVTNAMGVKRTRMNLVVQKGDAFDFQTSGNTILRGFHMWKDNRLFPGSTFTIELYQGNTTVAKRSHTYDASFSTKKTFEVYFPKGIFLQEGLNYTAAVRMKGRKYNTAVNNALKYNFCSGANVTFWKSSFGRSVSSSYVRQIPALIFLGLKC</sequence>
<feature type="compositionally biased region" description="Basic and acidic residues" evidence="3">
    <location>
        <begin position="738"/>
        <end position="747"/>
    </location>
</feature>
<dbReference type="GO" id="GO:0030424">
    <property type="term" value="C:axon"/>
    <property type="evidence" value="ECO:0007669"/>
    <property type="project" value="TreeGrafter"/>
</dbReference>
<dbReference type="Gene3D" id="2.60.40.10">
    <property type="entry name" value="Immunoglobulins"/>
    <property type="match status" value="4"/>
</dbReference>
<dbReference type="InterPro" id="IPR012983">
    <property type="entry name" value="PHR"/>
</dbReference>
<dbReference type="InterPro" id="IPR003599">
    <property type="entry name" value="Ig_sub"/>
</dbReference>
<feature type="compositionally biased region" description="Basic residues" evidence="3">
    <location>
        <begin position="187"/>
        <end position="196"/>
    </location>
</feature>
<dbReference type="InterPro" id="IPR003598">
    <property type="entry name" value="Ig_sub2"/>
</dbReference>
<dbReference type="PROSITE" id="PS50835">
    <property type="entry name" value="IG_LIKE"/>
    <property type="match status" value="3"/>
</dbReference>
<keyword evidence="4" id="KW-0812">Transmembrane</keyword>
<dbReference type="InterPro" id="IPR050958">
    <property type="entry name" value="Cell_Adh-Cytoskel_Orgn"/>
</dbReference>